<dbReference type="Pfam" id="PF01734">
    <property type="entry name" value="Patatin"/>
    <property type="match status" value="1"/>
</dbReference>
<comment type="caution">
    <text evidence="6">Lacks conserved residue(s) required for the propagation of feature annotation.</text>
</comment>
<dbReference type="Gene3D" id="2.40.160.50">
    <property type="entry name" value="membrane protein fhac: a member of the omp85/tpsb transporter family"/>
    <property type="match status" value="1"/>
</dbReference>
<evidence type="ECO:0000256" key="1">
    <source>
        <dbReference type="ARBA" id="ARBA00004370"/>
    </source>
</evidence>
<protein>
    <submittedName>
        <fullName evidence="10">Patatin-like phospholipase family protein</fullName>
    </submittedName>
</protein>
<dbReference type="Gene3D" id="3.10.20.310">
    <property type="entry name" value="membrane protein fhac"/>
    <property type="match status" value="1"/>
</dbReference>
<reference evidence="10 11" key="1">
    <citation type="submission" date="2024-02" db="EMBL/GenBank/DDBJ databases">
        <title>Draft genome sequence of Collimonas sp. strain H4R21, an effective mineral-weathering bacterial strain isolated from the beech rhizosphere.</title>
        <authorList>
            <person name="Morin E."/>
            <person name="Uroz S."/>
            <person name="Leveau J.H.J."/>
            <person name="Kumar R."/>
            <person name="Rey M.W."/>
            <person name="Pham J."/>
        </authorList>
    </citation>
    <scope>NUCLEOTIDE SEQUENCE [LARGE SCALE GENOMIC DNA]</scope>
    <source>
        <strain evidence="10 11">H4R21</strain>
    </source>
</reference>
<evidence type="ECO:0000259" key="9">
    <source>
        <dbReference type="PROSITE" id="PS51779"/>
    </source>
</evidence>
<evidence type="ECO:0000313" key="10">
    <source>
        <dbReference type="EMBL" id="MEM4986683.1"/>
    </source>
</evidence>
<comment type="subcellular location">
    <subcellularLocation>
        <location evidence="1">Membrane</location>
    </subcellularLocation>
</comment>
<feature type="signal peptide" evidence="7">
    <location>
        <begin position="1"/>
        <end position="29"/>
    </location>
</feature>
<name>A0ABU9PRQ3_9BURK</name>
<accession>A0ABU9PRQ3</accession>
<feature type="short sequence motif" description="DGA/G" evidence="6">
    <location>
        <begin position="230"/>
        <end position="232"/>
    </location>
</feature>
<evidence type="ECO:0000313" key="11">
    <source>
        <dbReference type="Proteomes" id="UP001495910"/>
    </source>
</evidence>
<feature type="active site" description="Proton acceptor" evidence="6">
    <location>
        <position position="230"/>
    </location>
</feature>
<dbReference type="Proteomes" id="UP001495910">
    <property type="component" value="Unassembled WGS sequence"/>
</dbReference>
<dbReference type="PANTHER" id="PTHR14226">
    <property type="entry name" value="NEUROPATHY TARGET ESTERASE/SWISS CHEESE D.MELANOGASTER"/>
    <property type="match status" value="1"/>
</dbReference>
<feature type="chain" id="PRO_5046042120" evidence="7">
    <location>
        <begin position="30"/>
        <end position="776"/>
    </location>
</feature>
<dbReference type="InterPro" id="IPR034746">
    <property type="entry name" value="POTRA"/>
</dbReference>
<dbReference type="PANTHER" id="PTHR14226:SF29">
    <property type="entry name" value="NEUROPATHY TARGET ESTERASE SWS"/>
    <property type="match status" value="1"/>
</dbReference>
<proteinExistence type="predicted"/>
<dbReference type="PROSITE" id="PS51635">
    <property type="entry name" value="PNPLA"/>
    <property type="match status" value="1"/>
</dbReference>
<comment type="caution">
    <text evidence="10">The sequence shown here is derived from an EMBL/GenBank/DDBJ whole genome shotgun (WGS) entry which is preliminary data.</text>
</comment>
<dbReference type="EMBL" id="JBANDC010000003">
    <property type="protein sequence ID" value="MEM4986683.1"/>
    <property type="molecule type" value="Genomic_DNA"/>
</dbReference>
<organism evidence="10 11">
    <name type="scientific">Collimonas rhizosphaerae</name>
    <dbReference type="NCBI Taxonomy" id="3126357"/>
    <lineage>
        <taxon>Bacteria</taxon>
        <taxon>Pseudomonadati</taxon>
        <taxon>Pseudomonadota</taxon>
        <taxon>Betaproteobacteria</taxon>
        <taxon>Burkholderiales</taxon>
        <taxon>Oxalobacteraceae</taxon>
        <taxon>Collimonas</taxon>
    </lineage>
</organism>
<gene>
    <name evidence="10" type="ORF">V8G57_04695</name>
</gene>
<evidence type="ECO:0000256" key="2">
    <source>
        <dbReference type="ARBA" id="ARBA00022801"/>
    </source>
</evidence>
<dbReference type="Gene3D" id="3.40.1090.10">
    <property type="entry name" value="Cytosolic phospholipase A2 catalytic domain"/>
    <property type="match status" value="2"/>
</dbReference>
<dbReference type="RefSeq" id="WP_092393702.1">
    <property type="nucleotide sequence ID" value="NZ_JBANDC010000003.1"/>
</dbReference>
<keyword evidence="11" id="KW-1185">Reference proteome</keyword>
<dbReference type="InterPro" id="IPR016035">
    <property type="entry name" value="Acyl_Trfase/lysoPLipase"/>
</dbReference>
<dbReference type="Pfam" id="PF01103">
    <property type="entry name" value="Omp85"/>
    <property type="match status" value="1"/>
</dbReference>
<dbReference type="SUPFAM" id="SSF52151">
    <property type="entry name" value="FabD/lysophospholipase-like"/>
    <property type="match status" value="1"/>
</dbReference>
<keyword evidence="5" id="KW-0472">Membrane</keyword>
<dbReference type="InterPro" id="IPR002641">
    <property type="entry name" value="PNPLA_dom"/>
</dbReference>
<evidence type="ECO:0000256" key="7">
    <source>
        <dbReference type="SAM" id="SignalP"/>
    </source>
</evidence>
<keyword evidence="4 6" id="KW-0443">Lipid metabolism</keyword>
<dbReference type="InterPro" id="IPR000184">
    <property type="entry name" value="Bac_surfAg_D15"/>
</dbReference>
<dbReference type="InterPro" id="IPR050301">
    <property type="entry name" value="NTE"/>
</dbReference>
<feature type="active site" description="Nucleophile" evidence="6">
    <location>
        <position position="84"/>
    </location>
</feature>
<evidence type="ECO:0000259" key="8">
    <source>
        <dbReference type="PROSITE" id="PS51635"/>
    </source>
</evidence>
<evidence type="ECO:0000256" key="6">
    <source>
        <dbReference type="PROSITE-ProRule" id="PRU01161"/>
    </source>
</evidence>
<keyword evidence="2 6" id="KW-0378">Hydrolase</keyword>
<evidence type="ECO:0000256" key="3">
    <source>
        <dbReference type="ARBA" id="ARBA00022963"/>
    </source>
</evidence>
<evidence type="ECO:0000256" key="4">
    <source>
        <dbReference type="ARBA" id="ARBA00023098"/>
    </source>
</evidence>
<dbReference type="InterPro" id="IPR010827">
    <property type="entry name" value="BamA/TamA_POTRA"/>
</dbReference>
<feature type="domain" description="PNPLA" evidence="8">
    <location>
        <begin position="51"/>
        <end position="243"/>
    </location>
</feature>
<feature type="short sequence motif" description="GXGXXG" evidence="6">
    <location>
        <begin position="55"/>
        <end position="60"/>
    </location>
</feature>
<dbReference type="CDD" id="cd07205">
    <property type="entry name" value="Pat_PNPLA6_PNPLA7_NTE1_like"/>
    <property type="match status" value="1"/>
</dbReference>
<sequence length="776" mass="83086">MPLLKRNPVISRLFCTVCLAGLLSGLAYAGPASAAAAVADSASPARPRIGLVLSGGGARGYAHLGVLQALEKMHIPIDYVAATSMGAVVGGLYASGLSVDELDRILTETNLSDIAFDRNERADLPQSQREDDYQYPIGLSAGYGDGKLKLPAGLVQGNNLLALLQNWTPQLPANISFDKLPTPFRAVATDLGSGAEVILSQGSLPRAIRASMAVPGLFAPLKLDGRTLVDGGLVGNLPISLARSMGADIIIAVNIATDLQDPSTLESPTAVAQQMVTILIQQNVKHEIDTLKKQDVLIEPNLGDLSFADFSRGKDGVKAGYDAAERQSAKLAALALPPQQWKEYLAARSGGGPVLAQDTHIDAIEIHSNGRVPTAVVRRALEVKEGDFYNPVALNKDVARLATNGDFKSVTQELVSENGRNVLKVDADAKSWGPHFLLFGLGVSNNFDGRGDFNLQIGHRLPWLTESGLEWRNDAVLGSKQASLHTELRQPIWNTVGLYVAPYAEYGRRHIDLYADEGAVTSKTVPVTAYRVDTTRVGVDLGIPVGRLGEFRAGVNYQWLSAAPAYNLPVEFAHLIGVDSIFDKFQINQPVVRAQLTIDQLDDPLFPRKGYYLSAVSNVGFGGAANSYSDAQGKALWAASRGRNTLNLALEAAGTYGNETNDATGNGGLGFSLGGFQHLSAYAPDQFNGNYLLYGRLTYLRDMPELNLPGLRNTVLGSSLEMGDIWQTREAFGTGSYKKSASMFLGGSSFLGPLYFGAAIAPRGVWNLYLQLGRVF</sequence>
<dbReference type="PROSITE" id="PS51779">
    <property type="entry name" value="POTRA"/>
    <property type="match status" value="1"/>
</dbReference>
<evidence type="ECO:0000256" key="5">
    <source>
        <dbReference type="ARBA" id="ARBA00023136"/>
    </source>
</evidence>
<keyword evidence="7" id="KW-0732">Signal</keyword>
<feature type="domain" description="POTRA" evidence="9">
    <location>
        <begin position="359"/>
        <end position="430"/>
    </location>
</feature>
<dbReference type="Pfam" id="PF07244">
    <property type="entry name" value="POTRA"/>
    <property type="match status" value="1"/>
</dbReference>
<keyword evidence="3 6" id="KW-0442">Lipid degradation</keyword>